<protein>
    <submittedName>
        <fullName evidence="1">Uncharacterized protein</fullName>
    </submittedName>
</protein>
<accession>A0A410N6S9</accession>
<dbReference type="Proteomes" id="UP000289930">
    <property type="component" value="Segment"/>
</dbReference>
<reference evidence="1" key="1">
    <citation type="journal article" date="2019" name="Environ. Microbiol.">
        <title>Novel haloarchaeal viruses from Lake Retba infecting Haloferax and Halorubrum species.</title>
        <authorList>
            <person name="Mizuno C.M."/>
            <person name="Prajapati B."/>
            <person name="Lucas-Staat S."/>
            <person name="Sime-Ngando T."/>
            <person name="Forterre P."/>
            <person name="Bamford D.H."/>
            <person name="Prangishvili D."/>
            <person name="Krupovic M."/>
            <person name="Oksanen H.M."/>
        </authorList>
    </citation>
    <scope>NUCLEOTIDE SEQUENCE</scope>
</reference>
<dbReference type="EMBL" id="MG550112">
    <property type="protein sequence ID" value="QAS68858.1"/>
    <property type="molecule type" value="Genomic_DNA"/>
</dbReference>
<sequence>MSLQLVQETAIERGETDEMIFTREEFAQFDQHFKRRLAGAANTDEISGRSTLLEIKSYLVCQYTLDEFVDSDE</sequence>
<proteinExistence type="predicted"/>
<evidence type="ECO:0000313" key="1">
    <source>
        <dbReference type="EMBL" id="QAS68858.1"/>
    </source>
</evidence>
<organism evidence="1">
    <name type="scientific">Haloferax tailed virus 1</name>
    <name type="common">HFTV1</name>
    <dbReference type="NCBI Taxonomy" id="2507575"/>
    <lineage>
        <taxon>Viruses</taxon>
        <taxon>Duplodnaviria</taxon>
        <taxon>Heunggongvirae</taxon>
        <taxon>Uroviricota</taxon>
        <taxon>Caudoviricetes</taxon>
        <taxon>Kirjokansivirales</taxon>
        <taxon>Haloferuviridae</taxon>
        <taxon>Retbasiphovirus</taxon>
        <taxon>Retbasiphovirus hantatum</taxon>
        <taxon>Retbasiphovirus HFTV1</taxon>
    </lineage>
</organism>
<evidence type="ECO:0000313" key="2">
    <source>
        <dbReference type="Proteomes" id="UP000289930"/>
    </source>
</evidence>
<gene>
    <name evidence="1" type="ORF">HFTV1-gp25</name>
</gene>
<name>A0A410N6S9_HFTV1</name>
<keyword evidence="2" id="KW-1185">Reference proteome</keyword>